<keyword evidence="2" id="KW-1185">Reference proteome</keyword>
<reference evidence="1 2" key="1">
    <citation type="journal article" date="2021" name="Elife">
        <title>Chloroplast acquisition without the gene transfer in kleptoplastic sea slugs, Plakobranchus ocellatus.</title>
        <authorList>
            <person name="Maeda T."/>
            <person name="Takahashi S."/>
            <person name="Yoshida T."/>
            <person name="Shimamura S."/>
            <person name="Takaki Y."/>
            <person name="Nagai Y."/>
            <person name="Toyoda A."/>
            <person name="Suzuki Y."/>
            <person name="Arimoto A."/>
            <person name="Ishii H."/>
            <person name="Satoh N."/>
            <person name="Nishiyama T."/>
            <person name="Hasebe M."/>
            <person name="Maruyama T."/>
            <person name="Minagawa J."/>
            <person name="Obokata J."/>
            <person name="Shigenobu S."/>
        </authorList>
    </citation>
    <scope>NUCLEOTIDE SEQUENCE [LARGE SCALE GENOMIC DNA]</scope>
</reference>
<dbReference type="Proteomes" id="UP000762676">
    <property type="component" value="Unassembled WGS sequence"/>
</dbReference>
<gene>
    <name evidence="1" type="ORF">ElyMa_007018400</name>
</gene>
<dbReference type="AlphaFoldDB" id="A0AAV4JQU4"/>
<proteinExistence type="predicted"/>
<name>A0AAV4JQU4_9GAST</name>
<dbReference type="EMBL" id="BMAT01014017">
    <property type="protein sequence ID" value="GFS25069.1"/>
    <property type="molecule type" value="Genomic_DNA"/>
</dbReference>
<sequence length="104" mass="11289">MIILWLSASVYKPASLTFLCPDARKSSDVASVQNLIGPMLLIHKVQVKVVTIGTDLVTDAALPRTHLAMQRLVQEVQASLLKADSAVLATVQVTLRLVVDEKIL</sequence>
<organism evidence="1 2">
    <name type="scientific">Elysia marginata</name>
    <dbReference type="NCBI Taxonomy" id="1093978"/>
    <lineage>
        <taxon>Eukaryota</taxon>
        <taxon>Metazoa</taxon>
        <taxon>Spiralia</taxon>
        <taxon>Lophotrochozoa</taxon>
        <taxon>Mollusca</taxon>
        <taxon>Gastropoda</taxon>
        <taxon>Heterobranchia</taxon>
        <taxon>Euthyneura</taxon>
        <taxon>Panpulmonata</taxon>
        <taxon>Sacoglossa</taxon>
        <taxon>Placobranchoidea</taxon>
        <taxon>Plakobranchidae</taxon>
        <taxon>Elysia</taxon>
    </lineage>
</organism>
<comment type="caution">
    <text evidence="1">The sequence shown here is derived from an EMBL/GenBank/DDBJ whole genome shotgun (WGS) entry which is preliminary data.</text>
</comment>
<accession>A0AAV4JQU4</accession>
<evidence type="ECO:0000313" key="2">
    <source>
        <dbReference type="Proteomes" id="UP000762676"/>
    </source>
</evidence>
<protein>
    <submittedName>
        <fullName evidence="1">Uncharacterized protein</fullName>
    </submittedName>
</protein>
<evidence type="ECO:0000313" key="1">
    <source>
        <dbReference type="EMBL" id="GFS25069.1"/>
    </source>
</evidence>